<evidence type="ECO:0000313" key="1">
    <source>
        <dbReference type="EMBL" id="MFC7198144.1"/>
    </source>
</evidence>
<protein>
    <submittedName>
        <fullName evidence="1">Uncharacterized protein</fullName>
    </submittedName>
</protein>
<dbReference type="RefSeq" id="WP_279530311.1">
    <property type="nucleotide sequence ID" value="NZ_CP122313.1"/>
</dbReference>
<name>A0ABD5YWJ6_9EURY</name>
<dbReference type="Proteomes" id="UP001596447">
    <property type="component" value="Unassembled WGS sequence"/>
</dbReference>
<dbReference type="AlphaFoldDB" id="A0ABD5YWJ6"/>
<accession>A0ABD5YWJ6</accession>
<gene>
    <name evidence="1" type="ORF">ACFQJ9_01330</name>
</gene>
<comment type="caution">
    <text evidence="1">The sequence shown here is derived from an EMBL/GenBank/DDBJ whole genome shotgun (WGS) entry which is preliminary data.</text>
</comment>
<evidence type="ECO:0000313" key="2">
    <source>
        <dbReference type="Proteomes" id="UP001596447"/>
    </source>
</evidence>
<dbReference type="EMBL" id="JBHTAR010000003">
    <property type="protein sequence ID" value="MFC7198144.1"/>
    <property type="molecule type" value="Genomic_DNA"/>
</dbReference>
<keyword evidence="2" id="KW-1185">Reference proteome</keyword>
<reference evidence="1 2" key="1">
    <citation type="journal article" date="2019" name="Int. J. Syst. Evol. Microbiol.">
        <title>The Global Catalogue of Microorganisms (GCM) 10K type strain sequencing project: providing services to taxonomists for standard genome sequencing and annotation.</title>
        <authorList>
            <consortium name="The Broad Institute Genomics Platform"/>
            <consortium name="The Broad Institute Genome Sequencing Center for Infectious Disease"/>
            <person name="Wu L."/>
            <person name="Ma J."/>
        </authorList>
    </citation>
    <scope>NUCLEOTIDE SEQUENCE [LARGE SCALE GENOMIC DNA]</scope>
    <source>
        <strain evidence="1 2">XZGYJ-43</strain>
    </source>
</reference>
<organism evidence="1 2">
    <name type="scientific">Halospeciosus flavus</name>
    <dbReference type="NCBI Taxonomy" id="3032283"/>
    <lineage>
        <taxon>Archaea</taxon>
        <taxon>Methanobacteriati</taxon>
        <taxon>Methanobacteriota</taxon>
        <taxon>Stenosarchaea group</taxon>
        <taxon>Halobacteria</taxon>
        <taxon>Halobacteriales</taxon>
        <taxon>Halobacteriaceae</taxon>
        <taxon>Halospeciosus</taxon>
    </lineage>
</organism>
<proteinExistence type="predicted"/>
<sequence length="311" mass="36148">MPNEWKVLERAVDRFELDPEQRQEYVRTITEVYGEAMATRSEFEEFGEEYYSFLNREVFSDDRVISTLSSFGLSEEQLAAFRDGTIASDELVKTWNELRFRIDELIDFAMLLKLVKDYGDRSDTGMIESRYRLQKLVYLVNRRIAQQDDYAAIGELEGDLGMLDRTGYRYRFTKRSSGPFSSDVYEDKNRLFAWQLIDEPVIGQKGTGEVGEHERRYGVELAPAGEIMVNEFYDRIEHADSMMLSSWNYAQQTVIDEIAHMTHDDFVQYISEGDRLQKASTGAELLVGPRRKFKANEIEFLDELTGEFAHA</sequence>